<dbReference type="Proteomes" id="UP000735302">
    <property type="component" value="Unassembled WGS sequence"/>
</dbReference>
<keyword evidence="3" id="KW-1185">Reference proteome</keyword>
<gene>
    <name evidence="2" type="ORF">PoB_006157700</name>
</gene>
<dbReference type="EMBL" id="BLXT01006951">
    <property type="protein sequence ID" value="GFO35072.1"/>
    <property type="molecule type" value="Genomic_DNA"/>
</dbReference>
<evidence type="ECO:0000256" key="1">
    <source>
        <dbReference type="SAM" id="MobiDB-lite"/>
    </source>
</evidence>
<dbReference type="AlphaFoldDB" id="A0AAV4CT42"/>
<name>A0AAV4CT42_9GAST</name>
<protein>
    <submittedName>
        <fullName evidence="2">Uncharacterized protein</fullName>
    </submittedName>
</protein>
<feature type="region of interest" description="Disordered" evidence="1">
    <location>
        <begin position="61"/>
        <end position="110"/>
    </location>
</feature>
<comment type="caution">
    <text evidence="2">The sequence shown here is derived from an EMBL/GenBank/DDBJ whole genome shotgun (WGS) entry which is preliminary data.</text>
</comment>
<organism evidence="2 3">
    <name type="scientific">Plakobranchus ocellatus</name>
    <dbReference type="NCBI Taxonomy" id="259542"/>
    <lineage>
        <taxon>Eukaryota</taxon>
        <taxon>Metazoa</taxon>
        <taxon>Spiralia</taxon>
        <taxon>Lophotrochozoa</taxon>
        <taxon>Mollusca</taxon>
        <taxon>Gastropoda</taxon>
        <taxon>Heterobranchia</taxon>
        <taxon>Euthyneura</taxon>
        <taxon>Panpulmonata</taxon>
        <taxon>Sacoglossa</taxon>
        <taxon>Placobranchoidea</taxon>
        <taxon>Plakobranchidae</taxon>
        <taxon>Plakobranchus</taxon>
    </lineage>
</organism>
<evidence type="ECO:0000313" key="3">
    <source>
        <dbReference type="Proteomes" id="UP000735302"/>
    </source>
</evidence>
<sequence length="151" mass="16360">MLRPAGHRQFPQLSMVLTARWTADRHAWREETATALITPCGVQGKHPARDPGDRFTLDIEREGESDSCESSISATSLKLEASPQQGDLRLSSSPSGQGAGGGSRTRDREIPADLRADSLSTMPLTPPVREATANHLSHDAVCPTTMKLWTT</sequence>
<proteinExistence type="predicted"/>
<accession>A0AAV4CT42</accession>
<reference evidence="2 3" key="1">
    <citation type="journal article" date="2021" name="Elife">
        <title>Chloroplast acquisition without the gene transfer in kleptoplastic sea slugs, Plakobranchus ocellatus.</title>
        <authorList>
            <person name="Maeda T."/>
            <person name="Takahashi S."/>
            <person name="Yoshida T."/>
            <person name="Shimamura S."/>
            <person name="Takaki Y."/>
            <person name="Nagai Y."/>
            <person name="Toyoda A."/>
            <person name="Suzuki Y."/>
            <person name="Arimoto A."/>
            <person name="Ishii H."/>
            <person name="Satoh N."/>
            <person name="Nishiyama T."/>
            <person name="Hasebe M."/>
            <person name="Maruyama T."/>
            <person name="Minagawa J."/>
            <person name="Obokata J."/>
            <person name="Shigenobu S."/>
        </authorList>
    </citation>
    <scope>NUCLEOTIDE SEQUENCE [LARGE SCALE GENOMIC DNA]</scope>
</reference>
<evidence type="ECO:0000313" key="2">
    <source>
        <dbReference type="EMBL" id="GFO35072.1"/>
    </source>
</evidence>